<dbReference type="PANTHER" id="PTHR43364:SF7">
    <property type="entry name" value="NADP-DEPENDENT OXIDOREDUCTASE DOMAIN-CONTAINING PROTEIN-RELATED"/>
    <property type="match status" value="1"/>
</dbReference>
<reference evidence="5 6" key="1">
    <citation type="submission" date="2018-02" db="EMBL/GenBank/DDBJ databases">
        <title>The genomes of Aspergillus section Nigri reveals drivers in fungal speciation.</title>
        <authorList>
            <consortium name="DOE Joint Genome Institute"/>
            <person name="Vesth T.C."/>
            <person name="Nybo J."/>
            <person name="Theobald S."/>
            <person name="Brandl J."/>
            <person name="Frisvad J.C."/>
            <person name="Nielsen K.F."/>
            <person name="Lyhne E.K."/>
            <person name="Kogle M.E."/>
            <person name="Kuo A."/>
            <person name="Riley R."/>
            <person name="Clum A."/>
            <person name="Nolan M."/>
            <person name="Lipzen A."/>
            <person name="Salamov A."/>
            <person name="Henrissat B."/>
            <person name="Wiebenga A."/>
            <person name="De vries R.P."/>
            <person name="Grigoriev I.V."/>
            <person name="Mortensen U.H."/>
            <person name="Andersen M.R."/>
            <person name="Baker S.E."/>
        </authorList>
    </citation>
    <scope>NUCLEOTIDE SEQUENCE [LARGE SCALE GENOMIC DNA]</scope>
    <source>
        <strain evidence="5 6">CBS 101889</strain>
    </source>
</reference>
<keyword evidence="1" id="KW-0521">NADP</keyword>
<evidence type="ECO:0000313" key="5">
    <source>
        <dbReference type="EMBL" id="RAL16336.1"/>
    </source>
</evidence>
<name>A0A395I8L7_ASPHC</name>
<dbReference type="SUPFAM" id="SSF51430">
    <property type="entry name" value="NAD(P)-linked oxidoreductase"/>
    <property type="match status" value="1"/>
</dbReference>
<protein>
    <submittedName>
        <fullName evidence="5">Aldo/keto reductase</fullName>
    </submittedName>
</protein>
<evidence type="ECO:0000313" key="6">
    <source>
        <dbReference type="Proteomes" id="UP000248961"/>
    </source>
</evidence>
<dbReference type="GeneID" id="37198874"/>
<keyword evidence="2" id="KW-0560">Oxidoreductase</keyword>
<dbReference type="Pfam" id="PF00248">
    <property type="entry name" value="Aldo_ket_red"/>
    <property type="match status" value="1"/>
</dbReference>
<dbReference type="STRING" id="1450537.A0A395I8L7"/>
<dbReference type="VEuPathDB" id="FungiDB:BO97DRAFT_402761"/>
<dbReference type="OrthoDB" id="48988at2759"/>
<gene>
    <name evidence="5" type="ORF">BO97DRAFT_402761</name>
</gene>
<evidence type="ECO:0000256" key="3">
    <source>
        <dbReference type="ARBA" id="ARBA00038157"/>
    </source>
</evidence>
<dbReference type="InterPro" id="IPR050523">
    <property type="entry name" value="AKR_Detox_Biosynth"/>
</dbReference>
<dbReference type="PANTHER" id="PTHR43364">
    <property type="entry name" value="NADH-SPECIFIC METHYLGLYOXAL REDUCTASE-RELATED"/>
    <property type="match status" value="1"/>
</dbReference>
<dbReference type="InterPro" id="IPR036812">
    <property type="entry name" value="NAD(P)_OxRdtase_dom_sf"/>
</dbReference>
<evidence type="ECO:0000256" key="2">
    <source>
        <dbReference type="ARBA" id="ARBA00023002"/>
    </source>
</evidence>
<dbReference type="EMBL" id="KZ824269">
    <property type="protein sequence ID" value="RAL16336.1"/>
    <property type="molecule type" value="Genomic_DNA"/>
</dbReference>
<organism evidence="5 6">
    <name type="scientific">Aspergillus homomorphus (strain CBS 101889)</name>
    <dbReference type="NCBI Taxonomy" id="1450537"/>
    <lineage>
        <taxon>Eukaryota</taxon>
        <taxon>Fungi</taxon>
        <taxon>Dikarya</taxon>
        <taxon>Ascomycota</taxon>
        <taxon>Pezizomycotina</taxon>
        <taxon>Eurotiomycetes</taxon>
        <taxon>Eurotiomycetidae</taxon>
        <taxon>Eurotiales</taxon>
        <taxon>Aspergillaceae</taxon>
        <taxon>Aspergillus</taxon>
        <taxon>Aspergillus subgen. Circumdati</taxon>
    </lineage>
</organism>
<evidence type="ECO:0000259" key="4">
    <source>
        <dbReference type="Pfam" id="PF00248"/>
    </source>
</evidence>
<dbReference type="RefSeq" id="XP_025555490.1">
    <property type="nucleotide sequence ID" value="XM_025694585.1"/>
</dbReference>
<evidence type="ECO:0000256" key="1">
    <source>
        <dbReference type="ARBA" id="ARBA00022857"/>
    </source>
</evidence>
<proteinExistence type="inferred from homology"/>
<dbReference type="Gene3D" id="3.20.20.100">
    <property type="entry name" value="NADP-dependent oxidoreductase domain"/>
    <property type="match status" value="1"/>
</dbReference>
<feature type="domain" description="NADP-dependent oxidoreductase" evidence="4">
    <location>
        <begin position="28"/>
        <end position="334"/>
    </location>
</feature>
<dbReference type="InterPro" id="IPR023210">
    <property type="entry name" value="NADP_OxRdtase_dom"/>
</dbReference>
<dbReference type="GO" id="GO:0016491">
    <property type="term" value="F:oxidoreductase activity"/>
    <property type="evidence" value="ECO:0007669"/>
    <property type="project" value="UniProtKB-KW"/>
</dbReference>
<sequence length="381" mass="42255">MSFVPPPPKSLLGRYRPLAPAASVKVSPICLGSMNFGDAWKSFMGECGKKSVFEILDAYYQAGGNFIDTADNYQNEESEIWIGEWLEDRGVRDQIVLATKYSTGYRAYQPDEIQANFVGNNTKSLHVAVNASLKKLRTSYIDVLYLHWWDFATSIEEIMQSLNQLVATGKVLYLGVSDTPAWVVSKANQYARDHGLRPFSVYQGRWSASRRDFERDILAMAQSEGMGLAPWGVLGSGSFKSRQERVASEGEGHNSLRRMIFPPTAADTAVSEVLERISLKHETSVAGVALAYVSQKAPYVFPIIGCRKVEHLKSSIDALRVSLTQEDMDDIEAAAPFDLGFPMNFLFPSKSTGPANVQMMNVAGHFDYVKAPEAIRPQSIN</sequence>
<accession>A0A395I8L7</accession>
<dbReference type="Proteomes" id="UP000248961">
    <property type="component" value="Unassembled WGS sequence"/>
</dbReference>
<dbReference type="AlphaFoldDB" id="A0A395I8L7"/>
<keyword evidence="6" id="KW-1185">Reference proteome</keyword>
<comment type="similarity">
    <text evidence="3">Belongs to the aldo/keto reductase family. Aldo/keto reductase 2 subfamily.</text>
</comment>